<dbReference type="PANTHER" id="PTHR11092:SF0">
    <property type="entry name" value="EPIMERASE FAMILY PROTEIN SDR39U1"/>
    <property type="match status" value="1"/>
</dbReference>
<dbReference type="OrthoDB" id="329806at2"/>
<dbReference type="Pfam" id="PF08338">
    <property type="entry name" value="DUF1731"/>
    <property type="match status" value="1"/>
</dbReference>
<evidence type="ECO:0000313" key="5">
    <source>
        <dbReference type="Proteomes" id="UP000248079"/>
    </source>
</evidence>
<dbReference type="InterPro" id="IPR001509">
    <property type="entry name" value="Epimerase_deHydtase"/>
</dbReference>
<name>A0A2V3ZUY7_9BACT</name>
<accession>A0A2V3ZUY7</accession>
<dbReference type="Proteomes" id="UP000248079">
    <property type="component" value="Unassembled WGS sequence"/>
</dbReference>
<gene>
    <name evidence="4" type="ORF">DF185_15995</name>
</gene>
<dbReference type="InterPro" id="IPR010099">
    <property type="entry name" value="SDR39U1"/>
</dbReference>
<sequence>MKIAISGSNGLVGSHLCDYLQAELGAEIIKIPRERLYGDAKSLAKLLDGVNVIIHLSGASILSRWTKNRKKILRDSRVETTKNLCKAVAFLKNKPDQFICTSAVGIYNNLNEHSEESKSYSHDFLGKVCIEWEQAAMEMQKLDVATSIFRLGVVLSKQGGIIQKSLPFFKLGIGGRLGSGKQQFPFIHIDDLIKVYGFVISEKSKGIYNLVAPENVNNADFTKMMAKILKRPAFCHIPSFILRLLLGEASTVLLNGQDILPNRLKKEGFEYKCLTLEQALRALI</sequence>
<dbReference type="NCBIfam" id="TIGR01777">
    <property type="entry name" value="yfcH"/>
    <property type="match status" value="1"/>
</dbReference>
<keyword evidence="5" id="KW-1185">Reference proteome</keyword>
<feature type="domain" description="NAD-dependent epimerase/dehydratase" evidence="2">
    <location>
        <begin position="3"/>
        <end position="210"/>
    </location>
</feature>
<dbReference type="SUPFAM" id="SSF51735">
    <property type="entry name" value="NAD(P)-binding Rossmann-fold domains"/>
    <property type="match status" value="1"/>
</dbReference>
<dbReference type="RefSeq" id="WP_110361767.1">
    <property type="nucleotide sequence ID" value="NZ_QFLI01000007.1"/>
</dbReference>
<evidence type="ECO:0000259" key="2">
    <source>
        <dbReference type="Pfam" id="PF01370"/>
    </source>
</evidence>
<dbReference type="InterPro" id="IPR013549">
    <property type="entry name" value="DUF1731"/>
</dbReference>
<feature type="domain" description="DUF1731" evidence="3">
    <location>
        <begin position="237"/>
        <end position="283"/>
    </location>
</feature>
<protein>
    <submittedName>
        <fullName evidence="4">TIGR01777 family protein</fullName>
    </submittedName>
</protein>
<dbReference type="InterPro" id="IPR036291">
    <property type="entry name" value="NAD(P)-bd_dom_sf"/>
</dbReference>
<dbReference type="Pfam" id="PF01370">
    <property type="entry name" value="Epimerase"/>
    <property type="match status" value="1"/>
</dbReference>
<comment type="caution">
    <text evidence="4">The sequence shown here is derived from an EMBL/GenBank/DDBJ whole genome shotgun (WGS) entry which is preliminary data.</text>
</comment>
<comment type="similarity">
    <text evidence="1">Belongs to the NAD(P)-dependent epimerase/dehydratase family. SDR39U1 subfamily.</text>
</comment>
<dbReference type="AlphaFoldDB" id="A0A2V3ZUY7"/>
<dbReference type="EMBL" id="QFLI01000007">
    <property type="protein sequence ID" value="PXX98876.1"/>
    <property type="molecule type" value="Genomic_DNA"/>
</dbReference>
<proteinExistence type="inferred from homology"/>
<dbReference type="Gene3D" id="3.40.50.720">
    <property type="entry name" value="NAD(P)-binding Rossmann-like Domain"/>
    <property type="match status" value="1"/>
</dbReference>
<dbReference type="PANTHER" id="PTHR11092">
    <property type="entry name" value="SUGAR NUCLEOTIDE EPIMERASE RELATED"/>
    <property type="match status" value="1"/>
</dbReference>
<evidence type="ECO:0000259" key="3">
    <source>
        <dbReference type="Pfam" id="PF08338"/>
    </source>
</evidence>
<organism evidence="4 5">
    <name type="scientific">Marinifilum breve</name>
    <dbReference type="NCBI Taxonomy" id="2184082"/>
    <lineage>
        <taxon>Bacteria</taxon>
        <taxon>Pseudomonadati</taxon>
        <taxon>Bacteroidota</taxon>
        <taxon>Bacteroidia</taxon>
        <taxon>Marinilabiliales</taxon>
        <taxon>Marinifilaceae</taxon>
    </lineage>
</organism>
<evidence type="ECO:0000313" key="4">
    <source>
        <dbReference type="EMBL" id="PXX98876.1"/>
    </source>
</evidence>
<reference evidence="4 5" key="1">
    <citation type="submission" date="2018-05" db="EMBL/GenBank/DDBJ databases">
        <title>Marinifilum breve JC075T sp. nov., a marine bacterium isolated from Yongle Blue Hole in the South China Sea.</title>
        <authorList>
            <person name="Fu T."/>
        </authorList>
    </citation>
    <scope>NUCLEOTIDE SEQUENCE [LARGE SCALE GENOMIC DNA]</scope>
    <source>
        <strain evidence="4 5">JC075</strain>
    </source>
</reference>
<evidence type="ECO:0000256" key="1">
    <source>
        <dbReference type="ARBA" id="ARBA00009353"/>
    </source>
</evidence>